<evidence type="ECO:0000313" key="1">
    <source>
        <dbReference type="Proteomes" id="UP000887580"/>
    </source>
</evidence>
<proteinExistence type="predicted"/>
<reference evidence="2" key="1">
    <citation type="submission" date="2022-11" db="UniProtKB">
        <authorList>
            <consortium name="WormBaseParasite"/>
        </authorList>
    </citation>
    <scope>IDENTIFICATION</scope>
</reference>
<organism evidence="1 2">
    <name type="scientific">Panagrolaimus sp. PS1159</name>
    <dbReference type="NCBI Taxonomy" id="55785"/>
    <lineage>
        <taxon>Eukaryota</taxon>
        <taxon>Metazoa</taxon>
        <taxon>Ecdysozoa</taxon>
        <taxon>Nematoda</taxon>
        <taxon>Chromadorea</taxon>
        <taxon>Rhabditida</taxon>
        <taxon>Tylenchina</taxon>
        <taxon>Panagrolaimomorpha</taxon>
        <taxon>Panagrolaimoidea</taxon>
        <taxon>Panagrolaimidae</taxon>
        <taxon>Panagrolaimus</taxon>
    </lineage>
</organism>
<protein>
    <submittedName>
        <fullName evidence="2">BTB domain-containing protein</fullName>
    </submittedName>
</protein>
<dbReference type="Proteomes" id="UP000887580">
    <property type="component" value="Unplaced"/>
</dbReference>
<evidence type="ECO:0000313" key="2">
    <source>
        <dbReference type="WBParaSite" id="PS1159_v2.g9232.t1"/>
    </source>
</evidence>
<sequence length="239" mass="27539">MNGTNSYPPKGGGGLPPGWIKLNVGGKVFQTHRQTLSREENSFLSRLCQEPESLPSDRDDEGAFLIDRDPEYFSSVLNYLRHGKLILNRGLTEEGLLEEAEFYNMPGLIALCKDQILNKNKPKNNIQHVYRVLQCHGDELTSVISHLSDGWQFKQVLKTSPKYSWKLPFKLIPIGYESIQQSGEFAQEFVCVVSREYLENEKNSHQNYEGSDRAQVLQQKAMRMFLRAEKKTFLKIHFR</sequence>
<dbReference type="WBParaSite" id="PS1159_v2.g9232.t1">
    <property type="protein sequence ID" value="PS1159_v2.g9232.t1"/>
    <property type="gene ID" value="PS1159_v2.g9232"/>
</dbReference>
<name>A0AC35GWD9_9BILA</name>
<accession>A0AC35GWD9</accession>